<organism evidence="2 3">
    <name type="scientific">Brevibacillus reuszeri</name>
    <dbReference type="NCBI Taxonomy" id="54915"/>
    <lineage>
        <taxon>Bacteria</taxon>
        <taxon>Bacillati</taxon>
        <taxon>Bacillota</taxon>
        <taxon>Bacilli</taxon>
        <taxon>Bacillales</taxon>
        <taxon>Paenibacillaceae</taxon>
        <taxon>Brevibacillus</taxon>
    </lineage>
</organism>
<feature type="domain" description="AraC effector-binding" evidence="1">
    <location>
        <begin position="1"/>
        <end position="157"/>
    </location>
</feature>
<dbReference type="Gene3D" id="3.20.80.10">
    <property type="entry name" value="Regulatory factor, effector binding domain"/>
    <property type="match status" value="1"/>
</dbReference>
<proteinExistence type="predicted"/>
<dbReference type="Pfam" id="PF06445">
    <property type="entry name" value="GyrI-like"/>
    <property type="match status" value="1"/>
</dbReference>
<sequence length="159" mass="17796">MDVRIMEREAFIVVGKSRQVNCLNEEHPQRISEFWAESHQDGTLEELVRIGTTGELFGVCVDMQPDQGVLTYMIACVADRALDESSFTSFTIPTATWAVFTSTGPLPGAIQQAFGYAFQEWLPASEYRHAPAPDLEVYPSGDTMAADYRCEVWIPIVKK</sequence>
<dbReference type="RefSeq" id="WP_049742703.1">
    <property type="nucleotide sequence ID" value="NZ_BJON01000011.1"/>
</dbReference>
<dbReference type="InterPro" id="IPR011256">
    <property type="entry name" value="Reg_factor_effector_dom_sf"/>
</dbReference>
<dbReference type="InterPro" id="IPR010499">
    <property type="entry name" value="AraC_E-bd"/>
</dbReference>
<dbReference type="PANTHER" id="PTHR36444:SF3">
    <property type="entry name" value="TRANSCRIPTIONAL ACTIVATOR, PUTATIVE-RELATED"/>
    <property type="match status" value="1"/>
</dbReference>
<dbReference type="SUPFAM" id="SSF55136">
    <property type="entry name" value="Probable bacterial effector-binding domain"/>
    <property type="match status" value="1"/>
</dbReference>
<dbReference type="SMART" id="SM00871">
    <property type="entry name" value="AraC_E_bind"/>
    <property type="match status" value="1"/>
</dbReference>
<comment type="caution">
    <text evidence="2">The sequence shown here is derived from an EMBL/GenBank/DDBJ whole genome shotgun (WGS) entry which is preliminary data.</text>
</comment>
<dbReference type="Proteomes" id="UP000319578">
    <property type="component" value="Unassembled WGS sequence"/>
</dbReference>
<evidence type="ECO:0000313" key="3">
    <source>
        <dbReference type="Proteomes" id="UP000319578"/>
    </source>
</evidence>
<keyword evidence="3" id="KW-1185">Reference proteome</keyword>
<dbReference type="InterPro" id="IPR029442">
    <property type="entry name" value="GyrI-like"/>
</dbReference>
<evidence type="ECO:0000313" key="2">
    <source>
        <dbReference type="EMBL" id="GED69286.1"/>
    </source>
</evidence>
<evidence type="ECO:0000259" key="1">
    <source>
        <dbReference type="SMART" id="SM00871"/>
    </source>
</evidence>
<accession>A0ABQ0TN55</accession>
<dbReference type="EMBL" id="BJON01000011">
    <property type="protein sequence ID" value="GED69286.1"/>
    <property type="molecule type" value="Genomic_DNA"/>
</dbReference>
<dbReference type="InterPro" id="IPR053182">
    <property type="entry name" value="YobU-like_regulator"/>
</dbReference>
<reference evidence="2 3" key="1">
    <citation type="submission" date="2019-06" db="EMBL/GenBank/DDBJ databases">
        <title>Whole genome shotgun sequence of Brevibacillus reuszeri NBRC 15719.</title>
        <authorList>
            <person name="Hosoyama A."/>
            <person name="Uohara A."/>
            <person name="Ohji S."/>
            <person name="Ichikawa N."/>
        </authorList>
    </citation>
    <scope>NUCLEOTIDE SEQUENCE [LARGE SCALE GENOMIC DNA]</scope>
    <source>
        <strain evidence="2 3">NBRC 15719</strain>
    </source>
</reference>
<dbReference type="PANTHER" id="PTHR36444">
    <property type="entry name" value="TRANSCRIPTIONAL REGULATOR PROTEIN YOBU-RELATED"/>
    <property type="match status" value="1"/>
</dbReference>
<protein>
    <submittedName>
        <fullName evidence="2">AraC family transcriptional regulator</fullName>
    </submittedName>
</protein>
<name>A0ABQ0TN55_9BACL</name>
<gene>
    <name evidence="2" type="ORF">BRE01_29880</name>
</gene>